<dbReference type="SUPFAM" id="SSF46785">
    <property type="entry name" value="Winged helix' DNA-binding domain"/>
    <property type="match status" value="1"/>
</dbReference>
<evidence type="ECO:0000256" key="3">
    <source>
        <dbReference type="ARBA" id="ARBA00023125"/>
    </source>
</evidence>
<gene>
    <name evidence="6" type="ORF">J0A66_07520</name>
</gene>
<dbReference type="Gene3D" id="1.10.10.10">
    <property type="entry name" value="Winged helix-like DNA-binding domain superfamily/Winged helix DNA-binding domain"/>
    <property type="match status" value="1"/>
</dbReference>
<keyword evidence="7" id="KW-1185">Reference proteome</keyword>
<evidence type="ECO:0000313" key="7">
    <source>
        <dbReference type="Proteomes" id="UP000664654"/>
    </source>
</evidence>
<evidence type="ECO:0000259" key="5">
    <source>
        <dbReference type="PROSITE" id="PS50931"/>
    </source>
</evidence>
<dbReference type="RefSeq" id="WP_206573172.1">
    <property type="nucleotide sequence ID" value="NZ_JAFKCV010000003.1"/>
</dbReference>
<dbReference type="InterPro" id="IPR036390">
    <property type="entry name" value="WH_DNA-bd_sf"/>
</dbReference>
<evidence type="ECO:0000256" key="2">
    <source>
        <dbReference type="ARBA" id="ARBA00023015"/>
    </source>
</evidence>
<dbReference type="Pfam" id="PF03466">
    <property type="entry name" value="LysR_substrate"/>
    <property type="match status" value="1"/>
</dbReference>
<dbReference type="PANTHER" id="PTHR30537">
    <property type="entry name" value="HTH-TYPE TRANSCRIPTIONAL REGULATOR"/>
    <property type="match status" value="1"/>
</dbReference>
<dbReference type="PANTHER" id="PTHR30537:SF5">
    <property type="entry name" value="HTH-TYPE TRANSCRIPTIONAL ACTIVATOR TTDR-RELATED"/>
    <property type="match status" value="1"/>
</dbReference>
<dbReference type="FunFam" id="1.10.10.10:FF:000001">
    <property type="entry name" value="LysR family transcriptional regulator"/>
    <property type="match status" value="1"/>
</dbReference>
<dbReference type="InterPro" id="IPR005119">
    <property type="entry name" value="LysR_subst-bd"/>
</dbReference>
<keyword evidence="2" id="KW-0805">Transcription regulation</keyword>
<comment type="caution">
    <text evidence="6">The sequence shown here is derived from an EMBL/GenBank/DDBJ whole genome shotgun (WGS) entry which is preliminary data.</text>
</comment>
<dbReference type="Pfam" id="PF00126">
    <property type="entry name" value="HTH_1"/>
    <property type="match status" value="1"/>
</dbReference>
<dbReference type="InterPro" id="IPR000847">
    <property type="entry name" value="LysR_HTH_N"/>
</dbReference>
<dbReference type="SUPFAM" id="SSF53850">
    <property type="entry name" value="Periplasmic binding protein-like II"/>
    <property type="match status" value="1"/>
</dbReference>
<name>A0A939DM87_9ALTE</name>
<dbReference type="AlphaFoldDB" id="A0A939DM87"/>
<organism evidence="6 7">
    <name type="scientific">Bowmanella dokdonensis</name>
    <dbReference type="NCBI Taxonomy" id="751969"/>
    <lineage>
        <taxon>Bacteria</taxon>
        <taxon>Pseudomonadati</taxon>
        <taxon>Pseudomonadota</taxon>
        <taxon>Gammaproteobacteria</taxon>
        <taxon>Alteromonadales</taxon>
        <taxon>Alteromonadaceae</taxon>
        <taxon>Bowmanella</taxon>
    </lineage>
</organism>
<dbReference type="GO" id="GO:0043565">
    <property type="term" value="F:sequence-specific DNA binding"/>
    <property type="evidence" value="ECO:0007669"/>
    <property type="project" value="TreeGrafter"/>
</dbReference>
<comment type="similarity">
    <text evidence="1">Belongs to the LysR transcriptional regulatory family.</text>
</comment>
<dbReference type="GO" id="GO:0006351">
    <property type="term" value="P:DNA-templated transcription"/>
    <property type="evidence" value="ECO:0007669"/>
    <property type="project" value="TreeGrafter"/>
</dbReference>
<dbReference type="Gene3D" id="3.40.190.290">
    <property type="match status" value="1"/>
</dbReference>
<evidence type="ECO:0000256" key="4">
    <source>
        <dbReference type="ARBA" id="ARBA00023163"/>
    </source>
</evidence>
<dbReference type="InterPro" id="IPR058163">
    <property type="entry name" value="LysR-type_TF_proteobact-type"/>
</dbReference>
<sequence>MIEDIRAMAVFAQVARHGSFTRAAAELGLSPSVVSYHVSQLEKRLGVALIYRSTRRLSLTHEGELLQQHAMDMVKAVQEGLARIHPDDGRLSGKLRLSLSTALQQSPLLGGIAEFANLHPAIRMQLEFSDDCRDLYADAIDLAFRAGQLEDSSLKARPLGAIKRKLVCSPGYFRQQPEPEEPESLQRWRWIKLRMLPASRMLSKGQVRREVAFHTYMEVNSVEAMSYLSILGMGLATPPSAMVDEALKDGRLTEVLPDWQVAPIPLYAVWPGNTAPNHLVRRLLDFLEQQRNW</sequence>
<evidence type="ECO:0000256" key="1">
    <source>
        <dbReference type="ARBA" id="ARBA00009437"/>
    </source>
</evidence>
<proteinExistence type="inferred from homology"/>
<dbReference type="InterPro" id="IPR036388">
    <property type="entry name" value="WH-like_DNA-bd_sf"/>
</dbReference>
<feature type="domain" description="HTH lysR-type" evidence="5">
    <location>
        <begin position="1"/>
        <end position="60"/>
    </location>
</feature>
<dbReference type="EMBL" id="JAFKCV010000003">
    <property type="protein sequence ID" value="MBN7825068.1"/>
    <property type="molecule type" value="Genomic_DNA"/>
</dbReference>
<evidence type="ECO:0000313" key="6">
    <source>
        <dbReference type="EMBL" id="MBN7825068.1"/>
    </source>
</evidence>
<accession>A0A939DM87</accession>
<reference evidence="6" key="1">
    <citation type="submission" date="2021-03" db="EMBL/GenBank/DDBJ databases">
        <title>novel species isolated from a fishpond in China.</title>
        <authorList>
            <person name="Lu H."/>
            <person name="Cai Z."/>
        </authorList>
    </citation>
    <scope>NUCLEOTIDE SEQUENCE</scope>
    <source>
        <strain evidence="6">JCM 30855</strain>
    </source>
</reference>
<keyword evidence="3" id="KW-0238">DNA-binding</keyword>
<dbReference type="CDD" id="cd08422">
    <property type="entry name" value="PBP2_CrgA_like"/>
    <property type="match status" value="1"/>
</dbReference>
<keyword evidence="4" id="KW-0804">Transcription</keyword>
<dbReference type="PROSITE" id="PS50931">
    <property type="entry name" value="HTH_LYSR"/>
    <property type="match status" value="1"/>
</dbReference>
<dbReference type="GO" id="GO:0003700">
    <property type="term" value="F:DNA-binding transcription factor activity"/>
    <property type="evidence" value="ECO:0007669"/>
    <property type="project" value="InterPro"/>
</dbReference>
<protein>
    <submittedName>
        <fullName evidence="6">LysR family transcriptional regulator</fullName>
    </submittedName>
</protein>
<dbReference type="Proteomes" id="UP000664654">
    <property type="component" value="Unassembled WGS sequence"/>
</dbReference>